<evidence type="ECO:0000313" key="2">
    <source>
        <dbReference type="EMBL" id="KAJ1081596.1"/>
    </source>
</evidence>
<protein>
    <recommendedName>
        <fullName evidence="1">Integrase zinc-binding domain-containing protein</fullName>
    </recommendedName>
</protein>
<dbReference type="Proteomes" id="UP001066276">
    <property type="component" value="Chromosome 12"/>
</dbReference>
<organism evidence="2 3">
    <name type="scientific">Pleurodeles waltl</name>
    <name type="common">Iberian ribbed newt</name>
    <dbReference type="NCBI Taxonomy" id="8319"/>
    <lineage>
        <taxon>Eukaryota</taxon>
        <taxon>Metazoa</taxon>
        <taxon>Chordata</taxon>
        <taxon>Craniata</taxon>
        <taxon>Vertebrata</taxon>
        <taxon>Euteleostomi</taxon>
        <taxon>Amphibia</taxon>
        <taxon>Batrachia</taxon>
        <taxon>Caudata</taxon>
        <taxon>Salamandroidea</taxon>
        <taxon>Salamandridae</taxon>
        <taxon>Pleurodelinae</taxon>
        <taxon>Pleurodeles</taxon>
    </lineage>
</organism>
<keyword evidence="3" id="KW-1185">Reference proteome</keyword>
<dbReference type="EMBL" id="JANPWB010000016">
    <property type="protein sequence ID" value="KAJ1081596.1"/>
    <property type="molecule type" value="Genomic_DNA"/>
</dbReference>
<feature type="domain" description="Integrase zinc-binding" evidence="1">
    <location>
        <begin position="138"/>
        <end position="170"/>
    </location>
</feature>
<dbReference type="AlphaFoldDB" id="A0AAV7KQG1"/>
<sequence length="170" mass="17872">MNICITGARIDSEIPKATPLNTDFCGGKVPDLKETLPNVHVVHTLGHQRVGIHVAGNTLVDEAAKSAVATAAAAAVTRLSTKPDADIWAAVKATAVGTPYPKTFPAKYSYRMGDRLNAEVKILGVGVRDIPNKDIGPGLIKAAHEGTASAHVGMAATISILQARYWWPGL</sequence>
<dbReference type="Gene3D" id="1.10.340.70">
    <property type="match status" value="1"/>
</dbReference>
<dbReference type="Pfam" id="PF17921">
    <property type="entry name" value="Integrase_H2C2"/>
    <property type="match status" value="1"/>
</dbReference>
<proteinExistence type="predicted"/>
<accession>A0AAV7KQG1</accession>
<dbReference type="InterPro" id="IPR041588">
    <property type="entry name" value="Integrase_H2C2"/>
</dbReference>
<gene>
    <name evidence="2" type="ORF">NDU88_001775</name>
</gene>
<name>A0AAV7KQG1_PLEWA</name>
<reference evidence="2" key="1">
    <citation type="journal article" date="2022" name="bioRxiv">
        <title>Sequencing and chromosome-scale assembly of the giantPleurodeles waltlgenome.</title>
        <authorList>
            <person name="Brown T."/>
            <person name="Elewa A."/>
            <person name="Iarovenko S."/>
            <person name="Subramanian E."/>
            <person name="Araus A.J."/>
            <person name="Petzold A."/>
            <person name="Susuki M."/>
            <person name="Suzuki K.-i.T."/>
            <person name="Hayashi T."/>
            <person name="Toyoda A."/>
            <person name="Oliveira C."/>
            <person name="Osipova E."/>
            <person name="Leigh N.D."/>
            <person name="Simon A."/>
            <person name="Yun M.H."/>
        </authorList>
    </citation>
    <scope>NUCLEOTIDE SEQUENCE</scope>
    <source>
        <strain evidence="2">20211129_DDA</strain>
        <tissue evidence="2">Liver</tissue>
    </source>
</reference>
<comment type="caution">
    <text evidence="2">The sequence shown here is derived from an EMBL/GenBank/DDBJ whole genome shotgun (WGS) entry which is preliminary data.</text>
</comment>
<evidence type="ECO:0000313" key="3">
    <source>
        <dbReference type="Proteomes" id="UP001066276"/>
    </source>
</evidence>
<evidence type="ECO:0000259" key="1">
    <source>
        <dbReference type="Pfam" id="PF17921"/>
    </source>
</evidence>